<dbReference type="SUPFAM" id="SSF58038">
    <property type="entry name" value="SNARE fusion complex"/>
    <property type="match status" value="1"/>
</dbReference>
<evidence type="ECO:0000256" key="2">
    <source>
        <dbReference type="ARBA" id="ARBA00006108"/>
    </source>
</evidence>
<dbReference type="GO" id="GO:0005484">
    <property type="term" value="F:SNAP receptor activity"/>
    <property type="evidence" value="ECO:0007669"/>
    <property type="project" value="TreeGrafter"/>
</dbReference>
<name>A0A7S4JIS2_9EUKA</name>
<dbReference type="InterPro" id="IPR010989">
    <property type="entry name" value="SNARE"/>
</dbReference>
<sequence>MTHLFASYERDFADLSSDIKEKIRNIRSDSAGRSREVAECEGLINDAIEVLETMELGVNSVSDPNEKKQMEGRIYNYREQLDKMKEDMRMAEMELSDKDKLFSGASSDLMITSKDQREQMLKTTQGARNDTAELERTARLAEETLSVAVDTAAELERQGSVLENMMERFAGINDTITSVRRNLGEMFRRNMTNKIIIAGIILILICTVFALIYIMATAD</sequence>
<feature type="coiled-coil region" evidence="9">
    <location>
        <begin position="67"/>
        <end position="101"/>
    </location>
</feature>
<dbReference type="EMBL" id="HBKR01000914">
    <property type="protein sequence ID" value="CAE2264918.1"/>
    <property type="molecule type" value="Transcribed_RNA"/>
</dbReference>
<dbReference type="PANTHER" id="PTHR21230:SF26">
    <property type="entry name" value="VESICLE TRANSPORT THROUGH INTERACTION WITH T-SNARES HOMOLOG 1A"/>
    <property type="match status" value="1"/>
</dbReference>
<dbReference type="GO" id="GO:0005794">
    <property type="term" value="C:Golgi apparatus"/>
    <property type="evidence" value="ECO:0007669"/>
    <property type="project" value="TreeGrafter"/>
</dbReference>
<dbReference type="GO" id="GO:0012507">
    <property type="term" value="C:ER to Golgi transport vesicle membrane"/>
    <property type="evidence" value="ECO:0007669"/>
    <property type="project" value="TreeGrafter"/>
</dbReference>
<feature type="domain" description="T-SNARE coiled-coil homology" evidence="11">
    <location>
        <begin position="124"/>
        <end position="186"/>
    </location>
</feature>
<evidence type="ECO:0000259" key="11">
    <source>
        <dbReference type="PROSITE" id="PS50192"/>
    </source>
</evidence>
<feature type="transmembrane region" description="Helical" evidence="10">
    <location>
        <begin position="195"/>
        <end position="216"/>
    </location>
</feature>
<dbReference type="Pfam" id="PF05008">
    <property type="entry name" value="V-SNARE"/>
    <property type="match status" value="1"/>
</dbReference>
<keyword evidence="8 10" id="KW-0472">Membrane</keyword>
<dbReference type="PANTHER" id="PTHR21230">
    <property type="entry name" value="VESICLE TRANSPORT V-SNARE PROTEIN VTI1-RELATED"/>
    <property type="match status" value="1"/>
</dbReference>
<dbReference type="PROSITE" id="PS50192">
    <property type="entry name" value="T_SNARE"/>
    <property type="match status" value="1"/>
</dbReference>
<evidence type="ECO:0000256" key="5">
    <source>
        <dbReference type="ARBA" id="ARBA00022927"/>
    </source>
</evidence>
<comment type="subcellular location">
    <subcellularLocation>
        <location evidence="1">Membrane</location>
        <topology evidence="1">Single-pass type IV membrane protein</topology>
    </subcellularLocation>
</comment>
<dbReference type="GO" id="GO:0006906">
    <property type="term" value="P:vesicle fusion"/>
    <property type="evidence" value="ECO:0007669"/>
    <property type="project" value="TreeGrafter"/>
</dbReference>
<evidence type="ECO:0000256" key="10">
    <source>
        <dbReference type="SAM" id="Phobius"/>
    </source>
</evidence>
<dbReference type="SUPFAM" id="SSF47661">
    <property type="entry name" value="t-snare proteins"/>
    <property type="match status" value="1"/>
</dbReference>
<evidence type="ECO:0000256" key="9">
    <source>
        <dbReference type="SAM" id="Coils"/>
    </source>
</evidence>
<keyword evidence="3" id="KW-0813">Transport</keyword>
<evidence type="ECO:0000256" key="7">
    <source>
        <dbReference type="ARBA" id="ARBA00023054"/>
    </source>
</evidence>
<keyword evidence="7 9" id="KW-0175">Coiled coil</keyword>
<dbReference type="AlphaFoldDB" id="A0A7S4JIS2"/>
<evidence type="ECO:0000256" key="8">
    <source>
        <dbReference type="ARBA" id="ARBA00023136"/>
    </source>
</evidence>
<organism evidence="12">
    <name type="scientific">Paramoeba aestuarina</name>
    <dbReference type="NCBI Taxonomy" id="180227"/>
    <lineage>
        <taxon>Eukaryota</taxon>
        <taxon>Amoebozoa</taxon>
        <taxon>Discosea</taxon>
        <taxon>Flabellinia</taxon>
        <taxon>Dactylopodida</taxon>
        <taxon>Paramoebidae</taxon>
        <taxon>Paramoeba</taxon>
    </lineage>
</organism>
<dbReference type="Gene3D" id="1.20.58.400">
    <property type="entry name" value="t-snare proteins"/>
    <property type="match status" value="1"/>
</dbReference>
<evidence type="ECO:0000256" key="1">
    <source>
        <dbReference type="ARBA" id="ARBA00004211"/>
    </source>
</evidence>
<dbReference type="InterPro" id="IPR038407">
    <property type="entry name" value="v-SNARE_N_sf"/>
</dbReference>
<evidence type="ECO:0000256" key="4">
    <source>
        <dbReference type="ARBA" id="ARBA00022692"/>
    </source>
</evidence>
<dbReference type="GO" id="GO:0000149">
    <property type="term" value="F:SNARE binding"/>
    <property type="evidence" value="ECO:0007669"/>
    <property type="project" value="TreeGrafter"/>
</dbReference>
<accession>A0A7S4JIS2</accession>
<dbReference type="Pfam" id="PF12352">
    <property type="entry name" value="V-SNARE_C"/>
    <property type="match status" value="1"/>
</dbReference>
<comment type="similarity">
    <text evidence="2">Belongs to the VTI1 family.</text>
</comment>
<protein>
    <recommendedName>
        <fullName evidence="11">t-SNARE coiled-coil homology domain-containing protein</fullName>
    </recommendedName>
</protein>
<evidence type="ECO:0000256" key="3">
    <source>
        <dbReference type="ARBA" id="ARBA00022448"/>
    </source>
</evidence>
<keyword evidence="5" id="KW-0653">Protein transport</keyword>
<dbReference type="GO" id="GO:0031201">
    <property type="term" value="C:SNARE complex"/>
    <property type="evidence" value="ECO:0007669"/>
    <property type="project" value="TreeGrafter"/>
</dbReference>
<proteinExistence type="inferred from homology"/>
<gene>
    <name evidence="12" type="ORF">NAES01612_LOCUS538</name>
</gene>
<dbReference type="InterPro" id="IPR007705">
    <property type="entry name" value="Vesicle_trsprt_v-SNARE_N"/>
</dbReference>
<dbReference type="GO" id="GO:0031902">
    <property type="term" value="C:late endosome membrane"/>
    <property type="evidence" value="ECO:0007669"/>
    <property type="project" value="TreeGrafter"/>
</dbReference>
<dbReference type="GO" id="GO:0006886">
    <property type="term" value="P:intracellular protein transport"/>
    <property type="evidence" value="ECO:0007669"/>
    <property type="project" value="InterPro"/>
</dbReference>
<evidence type="ECO:0000256" key="6">
    <source>
        <dbReference type="ARBA" id="ARBA00022989"/>
    </source>
</evidence>
<keyword evidence="4 10" id="KW-0812">Transmembrane</keyword>
<evidence type="ECO:0000313" key="12">
    <source>
        <dbReference type="EMBL" id="CAE2264918.1"/>
    </source>
</evidence>
<dbReference type="InterPro" id="IPR000727">
    <property type="entry name" value="T_SNARE_dom"/>
</dbReference>
<dbReference type="GO" id="GO:0005789">
    <property type="term" value="C:endoplasmic reticulum membrane"/>
    <property type="evidence" value="ECO:0007669"/>
    <property type="project" value="TreeGrafter"/>
</dbReference>
<keyword evidence="6 10" id="KW-1133">Transmembrane helix</keyword>
<dbReference type="Gene3D" id="1.20.5.110">
    <property type="match status" value="1"/>
</dbReference>
<reference evidence="12" key="1">
    <citation type="submission" date="2021-01" db="EMBL/GenBank/DDBJ databases">
        <authorList>
            <person name="Corre E."/>
            <person name="Pelletier E."/>
            <person name="Niang G."/>
            <person name="Scheremetjew M."/>
            <person name="Finn R."/>
            <person name="Kale V."/>
            <person name="Holt S."/>
            <person name="Cochrane G."/>
            <person name="Meng A."/>
            <person name="Brown T."/>
            <person name="Cohen L."/>
        </authorList>
    </citation>
    <scope>NUCLEOTIDE SEQUENCE</scope>
    <source>
        <strain evidence="12">SoJaBio B1-5/56/2</strain>
    </source>
</reference>